<sequence>MRDSDGRTYAAATVDLPSLRVSALGVCVAMAVASGSAGLEAAVVLGAGGSVAPADVDAVRDLGGPGVPVHVGDARGALGAPPRPDPRPDHGACRTPHWLRSATTRGSRRGRAGVVSDHVTDVGIRDPQVLPGWAAHQAGVARLRTSYAAIPAGEPVRLAKTTSNLFRARSATASPGLDVSGLTGVIGVDPDARTAQVQGMCTYEDLVAATLVHGLVPLVVPQLRTITLGGAVTGLGIESTSFRNGLPHESVREMDVLTGDGQVVTTRPGDALFDAFPNSYGSLGYATRLEIDLEEVPAYVALRHVRFDDAATLSAAVAGVVATGEHDGERVDGLDGVAFAPDELYLTLARWTDRKPVDGTPLSDYAGQQVFYRSIQERSTDLLTVEDYLWRWDTDWFWCSGAFGAQHPVLRRLWPRRWRRSDAYHRLLGLDQRFGIADRLDRRAGRPQRERVVQDVEVPLDRLGDFLSWFDEHVGMRPVWLCPLVARRDWSTYPLAPGETYVNVGFWGTVHVGPTAPEGPTNRAIEARVHELGGHKSLYSEAYYDRATFDSLYDGATLAAVSRATDPDGRLTSLYDKAVRNR</sequence>
<dbReference type="PANTHER" id="PTHR10801:SF0">
    <property type="entry name" value="DELTA(24)-STEROL REDUCTASE"/>
    <property type="match status" value="1"/>
</dbReference>
<accession>A0ABX8EI90</accession>
<proteinExistence type="predicted"/>
<organism evidence="8 9">
    <name type="scientific">Nocardioides aquaticus</name>
    <dbReference type="NCBI Taxonomy" id="160826"/>
    <lineage>
        <taxon>Bacteria</taxon>
        <taxon>Bacillati</taxon>
        <taxon>Actinomycetota</taxon>
        <taxon>Actinomycetes</taxon>
        <taxon>Propionibacteriales</taxon>
        <taxon>Nocardioidaceae</taxon>
        <taxon>Nocardioides</taxon>
    </lineage>
</organism>
<dbReference type="InterPro" id="IPR040165">
    <property type="entry name" value="Diminuto-like"/>
</dbReference>
<dbReference type="InterPro" id="IPR016166">
    <property type="entry name" value="FAD-bd_PCMH"/>
</dbReference>
<evidence type="ECO:0000313" key="9">
    <source>
        <dbReference type="Proteomes" id="UP000679307"/>
    </source>
</evidence>
<dbReference type="PANTHER" id="PTHR10801">
    <property type="entry name" value="24-DEHYDROCHOLESTEROL REDUCTASE"/>
    <property type="match status" value="1"/>
</dbReference>
<evidence type="ECO:0000256" key="6">
    <source>
        <dbReference type="ARBA" id="ARBA00023136"/>
    </source>
</evidence>
<dbReference type="InterPro" id="IPR006094">
    <property type="entry name" value="Oxid_FAD_bind_N"/>
</dbReference>
<protein>
    <recommendedName>
        <fullName evidence="2">Delta(24)-sterol reductase</fullName>
        <ecNumber evidence="2">1.3.1.72</ecNumber>
    </recommendedName>
</protein>
<keyword evidence="3" id="KW-0812">Transmembrane</keyword>
<evidence type="ECO:0000256" key="5">
    <source>
        <dbReference type="ARBA" id="ARBA00023002"/>
    </source>
</evidence>
<evidence type="ECO:0000256" key="2">
    <source>
        <dbReference type="ARBA" id="ARBA00012405"/>
    </source>
</evidence>
<dbReference type="GO" id="GO:0050582">
    <property type="term" value="F:xylitol oxidase activity"/>
    <property type="evidence" value="ECO:0007669"/>
    <property type="project" value="UniProtKB-EC"/>
</dbReference>
<dbReference type="PROSITE" id="PS51387">
    <property type="entry name" value="FAD_PCMH"/>
    <property type="match status" value="1"/>
</dbReference>
<evidence type="ECO:0000313" key="8">
    <source>
        <dbReference type="EMBL" id="QVT79610.1"/>
    </source>
</evidence>
<dbReference type="EMBL" id="CP075371">
    <property type="protein sequence ID" value="QVT79610.1"/>
    <property type="molecule type" value="Genomic_DNA"/>
</dbReference>
<dbReference type="EC" id="1.3.1.72" evidence="2"/>
<gene>
    <name evidence="8" type="primary">xyoA_2</name>
    <name evidence="8" type="ORF">ENKNEFLB_01993</name>
</gene>
<evidence type="ECO:0000256" key="1">
    <source>
        <dbReference type="ARBA" id="ARBA00004167"/>
    </source>
</evidence>
<feature type="domain" description="FAD-binding PCMH-type" evidence="7">
    <location>
        <begin position="122"/>
        <end position="296"/>
    </location>
</feature>
<name>A0ABX8EI90_9ACTN</name>
<evidence type="ECO:0000256" key="4">
    <source>
        <dbReference type="ARBA" id="ARBA00022989"/>
    </source>
</evidence>
<keyword evidence="9" id="KW-1185">Reference proteome</keyword>
<comment type="subcellular location">
    <subcellularLocation>
        <location evidence="1">Membrane</location>
        <topology evidence="1">Single-pass membrane protein</topology>
    </subcellularLocation>
</comment>
<evidence type="ECO:0000259" key="7">
    <source>
        <dbReference type="PROSITE" id="PS51387"/>
    </source>
</evidence>
<dbReference type="Proteomes" id="UP000679307">
    <property type="component" value="Chromosome"/>
</dbReference>
<keyword evidence="4" id="KW-1133">Transmembrane helix</keyword>
<keyword evidence="6" id="KW-0472">Membrane</keyword>
<dbReference type="Pfam" id="PF01565">
    <property type="entry name" value="FAD_binding_4"/>
    <property type="match status" value="1"/>
</dbReference>
<evidence type="ECO:0000256" key="3">
    <source>
        <dbReference type="ARBA" id="ARBA00022692"/>
    </source>
</evidence>
<reference evidence="8 9" key="1">
    <citation type="submission" date="2021-05" db="EMBL/GenBank/DDBJ databases">
        <title>Complete genome of Nocardioides aquaticus KCTC 9944T isolated from meromictic and hypersaline Ekho Lake, Antarctica.</title>
        <authorList>
            <person name="Hwang K."/>
            <person name="Kim K.M."/>
            <person name="Choe H."/>
        </authorList>
    </citation>
    <scope>NUCLEOTIDE SEQUENCE [LARGE SCALE GENOMIC DNA]</scope>
    <source>
        <strain evidence="8 9">KCTC 9944</strain>
    </source>
</reference>
<keyword evidence="5 8" id="KW-0560">Oxidoreductase</keyword>